<sequence length="76" mass="8202">MSAALAADRGVVIQAYTPTEAAGLDWAPEDVDTLDELWNDCYLAYELFCSRPGIDTNLGNAHIRLVPLSCFPVSSA</sequence>
<proteinExistence type="predicted"/>
<dbReference type="AlphaFoldDB" id="A0A7C4GE28"/>
<evidence type="ECO:0000313" key="1">
    <source>
        <dbReference type="EMBL" id="HGK28936.1"/>
    </source>
</evidence>
<name>A0A7C4GE28_UNCW3</name>
<accession>A0A7C4GE28</accession>
<protein>
    <submittedName>
        <fullName evidence="1">Uncharacterized protein</fullName>
    </submittedName>
</protein>
<comment type="caution">
    <text evidence="1">The sequence shown here is derived from an EMBL/GenBank/DDBJ whole genome shotgun (WGS) entry which is preliminary data.</text>
</comment>
<reference evidence="1" key="1">
    <citation type="journal article" date="2020" name="mSystems">
        <title>Genome- and Community-Level Interaction Insights into Carbon Utilization and Element Cycling Functions of Hydrothermarchaeota in Hydrothermal Sediment.</title>
        <authorList>
            <person name="Zhou Z."/>
            <person name="Liu Y."/>
            <person name="Xu W."/>
            <person name="Pan J."/>
            <person name="Luo Z.H."/>
            <person name="Li M."/>
        </authorList>
    </citation>
    <scope>NUCLEOTIDE SEQUENCE [LARGE SCALE GENOMIC DNA]</scope>
    <source>
        <strain evidence="1">SpSt-488</strain>
    </source>
</reference>
<gene>
    <name evidence="1" type="ORF">ENS41_08355</name>
</gene>
<dbReference type="EMBL" id="DSUT01000177">
    <property type="protein sequence ID" value="HGK28936.1"/>
    <property type="molecule type" value="Genomic_DNA"/>
</dbReference>
<organism evidence="1">
    <name type="scientific">candidate division WOR-3 bacterium</name>
    <dbReference type="NCBI Taxonomy" id="2052148"/>
    <lineage>
        <taxon>Bacteria</taxon>
        <taxon>Bacteria division WOR-3</taxon>
    </lineage>
</organism>